<sequence>MAKALPSSQMEIPKPAAEDWSWLATENGFDHQEEPPEVRKKLDTMVLFLNNAFWHNDVVPLLGEHGSFLPVYKRQPISEVPSGGAKNPAPSSSQGNAMPAPPSRAKNSMPKSFPSTTLERNPMPAPSGGAFKAPSSALERKPTPPRPSCAREPRPESFRDPSCRAKYPVPGSPKVPSACAKNPTSGSMKEVAAKNPTPPRSIEKVAHKSCGKAAKPFDAHRFVAERFAKEFEKYDSSSDGSTKEACNLLKAAARLKDCDPAEITEIHMEAALKFFSAACTLQNCSSQVLQINNIVGMYTDAARIFAHCAATSERCANIKVAALAYKCVEVTHFRMLMLRPYPPPLAGDGCAPQNKKRRLDVVAEKTLKSASQLRKLVDAEEHVEAAMDATSKCHRALESAAKDNSSSAEELRSMTDAIEFSFYDVQGFVRLIRLALKNCTA</sequence>
<dbReference type="OrthoDB" id="757982at2759"/>
<dbReference type="PANTHER" id="PTHR46524:SF7">
    <property type="entry name" value="CW-TYPE ZINC FINGER"/>
    <property type="match status" value="1"/>
</dbReference>
<feature type="domain" description="CWZF3/5/7 THD" evidence="2">
    <location>
        <begin position="240"/>
        <end position="334"/>
    </location>
</feature>
<feature type="compositionally biased region" description="Polar residues" evidence="1">
    <location>
        <begin position="105"/>
        <end position="119"/>
    </location>
</feature>
<name>A0A9E7JWE4_9LILI</name>
<proteinExistence type="predicted"/>
<keyword evidence="4" id="KW-1185">Reference proteome</keyword>
<dbReference type="InterPro" id="IPR055300">
    <property type="entry name" value="CWZF3/5/7"/>
</dbReference>
<dbReference type="Pfam" id="PF24756">
    <property type="entry name" value="THD_CWZF3-5-7"/>
    <property type="match status" value="2"/>
</dbReference>
<evidence type="ECO:0000256" key="1">
    <source>
        <dbReference type="SAM" id="MobiDB-lite"/>
    </source>
</evidence>
<dbReference type="AlphaFoldDB" id="A0A9E7JWE4"/>
<accession>A0A9E7JWE4</accession>
<dbReference type="PANTHER" id="PTHR46524">
    <property type="entry name" value="CW-TYPE ZINC FINGER"/>
    <property type="match status" value="1"/>
</dbReference>
<feature type="region of interest" description="Disordered" evidence="1">
    <location>
        <begin position="79"/>
        <end position="202"/>
    </location>
</feature>
<reference evidence="3" key="1">
    <citation type="submission" date="2022-05" db="EMBL/GenBank/DDBJ databases">
        <title>The Musa troglodytarum L. genome provides insights into the mechanism of non-climacteric behaviour and enrichment of carotenoids.</title>
        <authorList>
            <person name="Wang J."/>
        </authorList>
    </citation>
    <scope>NUCLEOTIDE SEQUENCE</scope>
    <source>
        <tissue evidence="3">Leaf</tissue>
    </source>
</reference>
<evidence type="ECO:0000259" key="2">
    <source>
        <dbReference type="Pfam" id="PF24756"/>
    </source>
</evidence>
<feature type="domain" description="CWZF3/5/7 THD" evidence="2">
    <location>
        <begin position="348"/>
        <end position="437"/>
    </location>
</feature>
<evidence type="ECO:0000313" key="4">
    <source>
        <dbReference type="Proteomes" id="UP001055439"/>
    </source>
</evidence>
<dbReference type="InterPro" id="IPR056406">
    <property type="entry name" value="THD_CWZF3/5/7"/>
</dbReference>
<organism evidence="3 4">
    <name type="scientific">Musa troglodytarum</name>
    <name type="common">fe'i banana</name>
    <dbReference type="NCBI Taxonomy" id="320322"/>
    <lineage>
        <taxon>Eukaryota</taxon>
        <taxon>Viridiplantae</taxon>
        <taxon>Streptophyta</taxon>
        <taxon>Embryophyta</taxon>
        <taxon>Tracheophyta</taxon>
        <taxon>Spermatophyta</taxon>
        <taxon>Magnoliopsida</taxon>
        <taxon>Liliopsida</taxon>
        <taxon>Zingiberales</taxon>
        <taxon>Musaceae</taxon>
        <taxon>Musa</taxon>
    </lineage>
</organism>
<feature type="compositionally biased region" description="Basic and acidic residues" evidence="1">
    <location>
        <begin position="149"/>
        <end position="163"/>
    </location>
</feature>
<protein>
    <submittedName>
        <fullName evidence="3">CW-type Zinc Finger</fullName>
    </submittedName>
</protein>
<dbReference type="EMBL" id="CP097506">
    <property type="protein sequence ID" value="URD97022.1"/>
    <property type="molecule type" value="Genomic_DNA"/>
</dbReference>
<evidence type="ECO:0000313" key="3">
    <source>
        <dbReference type="EMBL" id="URD97022.1"/>
    </source>
</evidence>
<gene>
    <name evidence="3" type="ORF">MUK42_31611</name>
</gene>
<dbReference type="Proteomes" id="UP001055439">
    <property type="component" value="Chromosome 4"/>
</dbReference>